<dbReference type="GeneID" id="91307006"/>
<feature type="region of interest" description="Disordered" evidence="1">
    <location>
        <begin position="17"/>
        <end position="55"/>
    </location>
</feature>
<dbReference type="KEGG" id="spav:Spa2297_19140"/>
<name>A0A191V1V9_9ACTN</name>
<gene>
    <name evidence="2" type="ORF">Spa2297_19140</name>
</gene>
<feature type="compositionally biased region" description="Low complexity" evidence="1">
    <location>
        <begin position="37"/>
        <end position="50"/>
    </location>
</feature>
<evidence type="ECO:0000313" key="3">
    <source>
        <dbReference type="Proteomes" id="UP000078468"/>
    </source>
</evidence>
<evidence type="ECO:0000313" key="2">
    <source>
        <dbReference type="EMBL" id="ANJ08893.1"/>
    </source>
</evidence>
<proteinExistence type="predicted"/>
<dbReference type="RefSeq" id="WP_064729253.1">
    <property type="nucleotide sequence ID" value="NZ_BMRX01000009.1"/>
</dbReference>
<organism evidence="2 3">
    <name type="scientific">Streptomyces parvulus</name>
    <dbReference type="NCBI Taxonomy" id="146923"/>
    <lineage>
        <taxon>Bacteria</taxon>
        <taxon>Bacillati</taxon>
        <taxon>Actinomycetota</taxon>
        <taxon>Actinomycetes</taxon>
        <taxon>Kitasatosporales</taxon>
        <taxon>Streptomycetaceae</taxon>
        <taxon>Streptomyces</taxon>
    </lineage>
</organism>
<sequence length="210" mass="22289">MTTAAAFTATATLLLTACGGGDESSPEDIKGAGGGSPSASASASSSTPPGVDRPVVKLPSSFELTFEDWTSGDAREQAVLNDAKEELRAGYAAIIANDPDSEAVSFYDTDSGRAQSKKWIKSYTDKNVTVIGKLPVFYPKVTLLKDGTTASLGYCTDESEARTKHRKTGQVEGNAPEMDPEVYYLVTLRKSSEGVWQNSSVRSERGKCAK</sequence>
<reference evidence="2 3" key="1">
    <citation type="submission" date="2016-05" db="EMBL/GenBank/DDBJ databases">
        <title>Non-Contiguous Finished Genome Sequence of Streptomyces parvulus 2297 Integrated Site-Specifically with Actinophage R4.</title>
        <authorList>
            <person name="Nishizawa T."/>
            <person name="Miura T."/>
            <person name="Harada C."/>
            <person name="Guo Y."/>
            <person name="Narisawa K."/>
            <person name="Ohta H."/>
            <person name="Takahashi H."/>
            <person name="Shirai M."/>
        </authorList>
    </citation>
    <scope>NUCLEOTIDE SEQUENCE [LARGE SCALE GENOMIC DNA]</scope>
    <source>
        <strain evidence="2 3">2297</strain>
    </source>
</reference>
<dbReference type="Proteomes" id="UP000078468">
    <property type="component" value="Chromosome"/>
</dbReference>
<dbReference type="AlphaFoldDB" id="A0A191V1V9"/>
<accession>A0A191V1V9</accession>
<dbReference type="EMBL" id="CP015866">
    <property type="protein sequence ID" value="ANJ08893.1"/>
    <property type="molecule type" value="Genomic_DNA"/>
</dbReference>
<evidence type="ECO:0000256" key="1">
    <source>
        <dbReference type="SAM" id="MobiDB-lite"/>
    </source>
</evidence>
<protein>
    <submittedName>
        <fullName evidence="2">Uncharacterized protein</fullName>
    </submittedName>
</protein>